<comment type="subcellular location">
    <subcellularLocation>
        <location evidence="1">Cytoplasm</location>
        <location evidence="1">Cytoskeleton</location>
        <location evidence="1">Cilium axoneme</location>
    </subcellularLocation>
</comment>
<dbReference type="InterPro" id="IPR032840">
    <property type="entry name" value="CFAP91_dom"/>
</dbReference>
<comment type="caution">
    <text evidence="8">The sequence shown here is derived from an EMBL/GenBank/DDBJ whole genome shotgun (WGS) entry which is preliminary data.</text>
</comment>
<comment type="similarity">
    <text evidence="5">Belongs to the CFAP91 family.</text>
</comment>
<reference evidence="8" key="1">
    <citation type="submission" date="2021-09" db="EMBL/GenBank/DDBJ databases">
        <authorList>
            <consortium name="AG Swart"/>
            <person name="Singh M."/>
            <person name="Singh A."/>
            <person name="Seah K."/>
            <person name="Emmerich C."/>
        </authorList>
    </citation>
    <scope>NUCLEOTIDE SEQUENCE</scope>
    <source>
        <strain evidence="8">ATCC30299</strain>
    </source>
</reference>
<evidence type="ECO:0000313" key="9">
    <source>
        <dbReference type="Proteomes" id="UP001162131"/>
    </source>
</evidence>
<evidence type="ECO:0000256" key="6">
    <source>
        <dbReference type="ARBA" id="ARBA00029555"/>
    </source>
</evidence>
<dbReference type="Pfam" id="PF14738">
    <property type="entry name" value="CFAP91"/>
    <property type="match status" value="1"/>
</dbReference>
<sequence>MSVTYVLRDEYPRQALEMMVTGRDRFIYFRRPMVSLLLPQVPEVVMQIPEERKMQESIESEQPIELTKTVGIQTVFRESEAQTDPYSPEYTVKPGDDPEILGFKYFTYGNGLPASMAEMELIEQAREKKRFELMLPASTDEACFALRRKLMDEQEFKEWAKRESDIKRIQNERLNLLHTALLDREKENEERSAQRVEELKLKKTEQKDRALVKIGRKRIKVLRKMFKQRKVADQMTVKRDIIEEYADYGSRVYAGITREGLNLDKLANKYEVQPEVLTTYVGLRELSESLPARITETVVNVVKEKNKIEKSYTRKDIQRRNALSRAQQAIDELYKAPSEIEDSKGPGRHSVQELRYRPETPRLEATESDAEERRYIAVVLLQRLLRGRAIQNAMFEGKEKRLDLIGELRRTGEMEELTEEDQERAILNAYKERLLDGTIEALQGEFISETMDNLSKELVRLKQERKITAIVKHAERERRKKECEEAGRRQAEEILRAREDALFREIMQTHQGTVDSYLQNIMGQAVEGASVTQAYEEAELRAFQLNRIVDTLEDRLNRPEMIVKDLVSSFLIPEIERTKIQRQLKLEEKRHLVAARQVLKETAEKTRKNLNKK</sequence>
<keyword evidence="3" id="KW-0206">Cytoskeleton</keyword>
<dbReference type="GO" id="GO:0005930">
    <property type="term" value="C:axoneme"/>
    <property type="evidence" value="ECO:0007669"/>
    <property type="project" value="UniProtKB-SubCell"/>
</dbReference>
<evidence type="ECO:0000256" key="4">
    <source>
        <dbReference type="ARBA" id="ARBA00023273"/>
    </source>
</evidence>
<evidence type="ECO:0000256" key="3">
    <source>
        <dbReference type="ARBA" id="ARBA00023212"/>
    </source>
</evidence>
<dbReference type="PANTHER" id="PTHR22455">
    <property type="entry name" value="CILIA- AND FLAGELLA-ASSOCIATED PROTEIN 91"/>
    <property type="match status" value="1"/>
</dbReference>
<gene>
    <name evidence="8" type="ORF">BSTOLATCC_MIC46872</name>
</gene>
<dbReference type="AlphaFoldDB" id="A0AAU9JRA9"/>
<evidence type="ECO:0000313" key="8">
    <source>
        <dbReference type="EMBL" id="CAG9328890.1"/>
    </source>
</evidence>
<protein>
    <recommendedName>
        <fullName evidence="6">Cilia- and flagella-associated protein 91</fullName>
    </recommendedName>
</protein>
<proteinExistence type="inferred from homology"/>
<dbReference type="EMBL" id="CAJZBQ010000046">
    <property type="protein sequence ID" value="CAG9328890.1"/>
    <property type="molecule type" value="Genomic_DNA"/>
</dbReference>
<organism evidence="8 9">
    <name type="scientific">Blepharisma stoltei</name>
    <dbReference type="NCBI Taxonomy" id="1481888"/>
    <lineage>
        <taxon>Eukaryota</taxon>
        <taxon>Sar</taxon>
        <taxon>Alveolata</taxon>
        <taxon>Ciliophora</taxon>
        <taxon>Postciliodesmatophora</taxon>
        <taxon>Heterotrichea</taxon>
        <taxon>Heterotrichida</taxon>
        <taxon>Blepharismidae</taxon>
        <taxon>Blepharisma</taxon>
    </lineage>
</organism>
<keyword evidence="9" id="KW-1185">Reference proteome</keyword>
<dbReference type="PANTHER" id="PTHR22455:SF10">
    <property type="entry name" value="CILIA- AND FLAGELLA-ASSOCIATED PROTEIN 91"/>
    <property type="match status" value="1"/>
</dbReference>
<dbReference type="InterPro" id="IPR026720">
    <property type="entry name" value="CFAP91"/>
</dbReference>
<dbReference type="Proteomes" id="UP001162131">
    <property type="component" value="Unassembled WGS sequence"/>
</dbReference>
<name>A0AAU9JRA9_9CILI</name>
<evidence type="ECO:0000256" key="5">
    <source>
        <dbReference type="ARBA" id="ARBA00029468"/>
    </source>
</evidence>
<feature type="domain" description="CFAP91" evidence="7">
    <location>
        <begin position="72"/>
        <end position="224"/>
    </location>
</feature>
<keyword evidence="4" id="KW-0966">Cell projection</keyword>
<evidence type="ECO:0000259" key="7">
    <source>
        <dbReference type="Pfam" id="PF14738"/>
    </source>
</evidence>
<accession>A0AAU9JRA9</accession>
<evidence type="ECO:0000256" key="1">
    <source>
        <dbReference type="ARBA" id="ARBA00004430"/>
    </source>
</evidence>
<keyword evidence="2" id="KW-0963">Cytoplasm</keyword>
<evidence type="ECO:0000256" key="2">
    <source>
        <dbReference type="ARBA" id="ARBA00022490"/>
    </source>
</evidence>